<dbReference type="RefSeq" id="WP_146851093.1">
    <property type="nucleotide sequence ID" value="NZ_BKAG01000018.1"/>
</dbReference>
<evidence type="ECO:0008006" key="3">
    <source>
        <dbReference type="Google" id="ProtNLM"/>
    </source>
</evidence>
<accession>A0A512M9V6</accession>
<dbReference type="PANTHER" id="PTHR43861">
    <property type="entry name" value="TRANS-ACONITATE 2-METHYLTRANSFERASE-RELATED"/>
    <property type="match status" value="1"/>
</dbReference>
<keyword evidence="2" id="KW-1185">Reference proteome</keyword>
<gene>
    <name evidence="1" type="ORF">BGE01nite_28100</name>
</gene>
<dbReference type="OrthoDB" id="8936324at2"/>
<dbReference type="Gene3D" id="3.40.50.150">
    <property type="entry name" value="Vaccinia Virus protein VP39"/>
    <property type="match status" value="1"/>
</dbReference>
<proteinExistence type="predicted"/>
<dbReference type="Pfam" id="PF13489">
    <property type="entry name" value="Methyltransf_23"/>
    <property type="match status" value="1"/>
</dbReference>
<dbReference type="EMBL" id="BKAG01000018">
    <property type="protein sequence ID" value="GEP43519.1"/>
    <property type="molecule type" value="Genomic_DNA"/>
</dbReference>
<dbReference type="AlphaFoldDB" id="A0A512M9V6"/>
<evidence type="ECO:0000313" key="2">
    <source>
        <dbReference type="Proteomes" id="UP000321577"/>
    </source>
</evidence>
<organism evidence="1 2">
    <name type="scientific">Brevifollis gellanilyticus</name>
    <dbReference type="NCBI Taxonomy" id="748831"/>
    <lineage>
        <taxon>Bacteria</taxon>
        <taxon>Pseudomonadati</taxon>
        <taxon>Verrucomicrobiota</taxon>
        <taxon>Verrucomicrobiia</taxon>
        <taxon>Verrucomicrobiales</taxon>
        <taxon>Verrucomicrobiaceae</taxon>
    </lineage>
</organism>
<dbReference type="Proteomes" id="UP000321577">
    <property type="component" value="Unassembled WGS sequence"/>
</dbReference>
<reference evidence="1 2" key="1">
    <citation type="submission" date="2019-07" db="EMBL/GenBank/DDBJ databases">
        <title>Whole genome shotgun sequence of Brevifollis gellanilyticus NBRC 108608.</title>
        <authorList>
            <person name="Hosoyama A."/>
            <person name="Uohara A."/>
            <person name="Ohji S."/>
            <person name="Ichikawa N."/>
        </authorList>
    </citation>
    <scope>NUCLEOTIDE SEQUENCE [LARGE SCALE GENOMIC DNA]</scope>
    <source>
        <strain evidence="1 2">NBRC 108608</strain>
    </source>
</reference>
<comment type="caution">
    <text evidence="1">The sequence shown here is derived from an EMBL/GenBank/DDBJ whole genome shotgun (WGS) entry which is preliminary data.</text>
</comment>
<evidence type="ECO:0000313" key="1">
    <source>
        <dbReference type="EMBL" id="GEP43519.1"/>
    </source>
</evidence>
<protein>
    <recommendedName>
        <fullName evidence="3">Methyltransferase</fullName>
    </recommendedName>
</protein>
<dbReference type="SUPFAM" id="SSF53335">
    <property type="entry name" value="S-adenosyl-L-methionine-dependent methyltransferases"/>
    <property type="match status" value="1"/>
</dbReference>
<dbReference type="InterPro" id="IPR029063">
    <property type="entry name" value="SAM-dependent_MTases_sf"/>
</dbReference>
<dbReference type="CDD" id="cd02440">
    <property type="entry name" value="AdoMet_MTases"/>
    <property type="match status" value="1"/>
</dbReference>
<name>A0A512M9V6_9BACT</name>
<sequence length="210" mass="23464">MSAPVSDYRFFNDGASHMHRHFMPRVFELAGDLKPGTRVLDVGCGNGYTCGMFLEKGCEVTGIDLSQSGIEIARKSHPGARFEVLGADDDVLKNLGVEPFDIVVSTEVIEHLYDPRAYVRGVFKALKPGGRFICTTPYHGYWKNLLISLTNGWDKHWTPLWDGGHIKLWSPKTLSFVLEEAGFANFEFRGAGRLPLLWMTMVVSVDKPVT</sequence>